<dbReference type="AlphaFoldDB" id="A0AAV5L5F1"/>
<evidence type="ECO:0000313" key="2">
    <source>
        <dbReference type="Proteomes" id="UP001054252"/>
    </source>
</evidence>
<protein>
    <submittedName>
        <fullName evidence="1">Uncharacterized protein</fullName>
    </submittedName>
</protein>
<comment type="caution">
    <text evidence="1">The sequence shown here is derived from an EMBL/GenBank/DDBJ whole genome shotgun (WGS) entry which is preliminary data.</text>
</comment>
<dbReference type="Proteomes" id="UP001054252">
    <property type="component" value="Unassembled WGS sequence"/>
</dbReference>
<sequence>MAIPRISPQSAGLWSYLSWASGFSMRPKTCSKANAASFFPKAPENLSFHRNKSLQRLLHGPISNPAFLIDVIILGFSSSSPLPPSARNDSPGMT</sequence>
<reference evidence="1 2" key="1">
    <citation type="journal article" date="2021" name="Commun. Biol.">
        <title>The genome of Shorea leprosula (Dipterocarpaceae) highlights the ecological relevance of drought in aseasonal tropical rainforests.</title>
        <authorList>
            <person name="Ng K.K.S."/>
            <person name="Kobayashi M.J."/>
            <person name="Fawcett J.A."/>
            <person name="Hatakeyama M."/>
            <person name="Paape T."/>
            <person name="Ng C.H."/>
            <person name="Ang C.C."/>
            <person name="Tnah L.H."/>
            <person name="Lee C.T."/>
            <person name="Nishiyama T."/>
            <person name="Sese J."/>
            <person name="O'Brien M.J."/>
            <person name="Copetti D."/>
            <person name="Mohd Noor M.I."/>
            <person name="Ong R.C."/>
            <person name="Putra M."/>
            <person name="Sireger I.Z."/>
            <person name="Indrioko S."/>
            <person name="Kosugi Y."/>
            <person name="Izuno A."/>
            <person name="Isagi Y."/>
            <person name="Lee S.L."/>
            <person name="Shimizu K.K."/>
        </authorList>
    </citation>
    <scope>NUCLEOTIDE SEQUENCE [LARGE SCALE GENOMIC DNA]</scope>
    <source>
        <strain evidence="1">214</strain>
    </source>
</reference>
<name>A0AAV5L5F1_9ROSI</name>
<evidence type="ECO:0000313" key="1">
    <source>
        <dbReference type="EMBL" id="GKV32339.1"/>
    </source>
</evidence>
<accession>A0AAV5L5F1</accession>
<dbReference type="EMBL" id="BPVZ01000095">
    <property type="protein sequence ID" value="GKV32339.1"/>
    <property type="molecule type" value="Genomic_DNA"/>
</dbReference>
<organism evidence="1 2">
    <name type="scientific">Rubroshorea leprosula</name>
    <dbReference type="NCBI Taxonomy" id="152421"/>
    <lineage>
        <taxon>Eukaryota</taxon>
        <taxon>Viridiplantae</taxon>
        <taxon>Streptophyta</taxon>
        <taxon>Embryophyta</taxon>
        <taxon>Tracheophyta</taxon>
        <taxon>Spermatophyta</taxon>
        <taxon>Magnoliopsida</taxon>
        <taxon>eudicotyledons</taxon>
        <taxon>Gunneridae</taxon>
        <taxon>Pentapetalae</taxon>
        <taxon>rosids</taxon>
        <taxon>malvids</taxon>
        <taxon>Malvales</taxon>
        <taxon>Dipterocarpaceae</taxon>
        <taxon>Rubroshorea</taxon>
    </lineage>
</organism>
<keyword evidence="2" id="KW-1185">Reference proteome</keyword>
<proteinExistence type="predicted"/>
<gene>
    <name evidence="1" type="ORF">SLEP1_g40955</name>
</gene>